<evidence type="ECO:0000313" key="2">
    <source>
        <dbReference type="EMBL" id="RRT80204.1"/>
    </source>
</evidence>
<gene>
    <name evidence="2" type="ORF">B296_00017606</name>
</gene>
<reference evidence="2 3" key="1">
    <citation type="journal article" date="2014" name="Agronomy (Basel)">
        <title>A Draft Genome Sequence for Ensete ventricosum, the Drought-Tolerant Tree Against Hunger.</title>
        <authorList>
            <person name="Harrison J."/>
            <person name="Moore K.A."/>
            <person name="Paszkiewicz K."/>
            <person name="Jones T."/>
            <person name="Grant M."/>
            <person name="Ambacheew D."/>
            <person name="Muzemil S."/>
            <person name="Studholme D.J."/>
        </authorList>
    </citation>
    <scope>NUCLEOTIDE SEQUENCE [LARGE SCALE GENOMIC DNA]</scope>
</reference>
<proteinExistence type="predicted"/>
<dbReference type="EMBL" id="AMZH03001201">
    <property type="protein sequence ID" value="RRT80204.1"/>
    <property type="molecule type" value="Genomic_DNA"/>
</dbReference>
<organism evidence="2 3">
    <name type="scientific">Ensete ventricosum</name>
    <name type="common">Abyssinian banana</name>
    <name type="synonym">Musa ensete</name>
    <dbReference type="NCBI Taxonomy" id="4639"/>
    <lineage>
        <taxon>Eukaryota</taxon>
        <taxon>Viridiplantae</taxon>
        <taxon>Streptophyta</taxon>
        <taxon>Embryophyta</taxon>
        <taxon>Tracheophyta</taxon>
        <taxon>Spermatophyta</taxon>
        <taxon>Magnoliopsida</taxon>
        <taxon>Liliopsida</taxon>
        <taxon>Zingiberales</taxon>
        <taxon>Musaceae</taxon>
        <taxon>Ensete</taxon>
    </lineage>
</organism>
<feature type="region of interest" description="Disordered" evidence="1">
    <location>
        <begin position="43"/>
        <end position="89"/>
    </location>
</feature>
<sequence length="105" mass="11684">MLFLHLYTIAFHNDTAQNFANRSFKLNLDKFFDGAAVLGTLVADPQEKRPPAAHRSQRPKRRGRRRGVWSTKERTEGAQDGEGGERATTGVGFRLGFQGLAAVLQ</sequence>
<feature type="compositionally biased region" description="Basic residues" evidence="1">
    <location>
        <begin position="51"/>
        <end position="67"/>
    </location>
</feature>
<comment type="caution">
    <text evidence="2">The sequence shown here is derived from an EMBL/GenBank/DDBJ whole genome shotgun (WGS) entry which is preliminary data.</text>
</comment>
<evidence type="ECO:0000256" key="1">
    <source>
        <dbReference type="SAM" id="MobiDB-lite"/>
    </source>
</evidence>
<accession>A0A427AVA8</accession>
<protein>
    <submittedName>
        <fullName evidence="2">Uncharacterized protein</fullName>
    </submittedName>
</protein>
<name>A0A427AVA8_ENSVE</name>
<dbReference type="AlphaFoldDB" id="A0A427AVA8"/>
<dbReference type="Proteomes" id="UP000287651">
    <property type="component" value="Unassembled WGS sequence"/>
</dbReference>
<evidence type="ECO:0000313" key="3">
    <source>
        <dbReference type="Proteomes" id="UP000287651"/>
    </source>
</evidence>